<dbReference type="Pfam" id="PF06484">
    <property type="entry name" value="Ten_N"/>
    <property type="match status" value="1"/>
</dbReference>
<organism evidence="3 4">
    <name type="scientific">Muraenolepis orangiensis</name>
    <name type="common">Patagonian moray cod</name>
    <dbReference type="NCBI Taxonomy" id="630683"/>
    <lineage>
        <taxon>Eukaryota</taxon>
        <taxon>Metazoa</taxon>
        <taxon>Chordata</taxon>
        <taxon>Craniata</taxon>
        <taxon>Vertebrata</taxon>
        <taxon>Euteleostomi</taxon>
        <taxon>Actinopterygii</taxon>
        <taxon>Neopterygii</taxon>
        <taxon>Teleostei</taxon>
        <taxon>Neoteleostei</taxon>
        <taxon>Acanthomorphata</taxon>
        <taxon>Zeiogadaria</taxon>
        <taxon>Gadariae</taxon>
        <taxon>Gadiformes</taxon>
        <taxon>Muraenolepidoidei</taxon>
        <taxon>Muraenolepididae</taxon>
        <taxon>Muraenolepis</taxon>
    </lineage>
</organism>
<dbReference type="InterPro" id="IPR009471">
    <property type="entry name" value="Ten_N"/>
</dbReference>
<dbReference type="EMBL" id="JANIIK010000114">
    <property type="protein sequence ID" value="KAJ3591182.1"/>
    <property type="molecule type" value="Genomic_DNA"/>
</dbReference>
<proteinExistence type="predicted"/>
<dbReference type="GO" id="GO:0007165">
    <property type="term" value="P:signal transduction"/>
    <property type="evidence" value="ECO:0007669"/>
    <property type="project" value="InterPro"/>
</dbReference>
<dbReference type="OrthoDB" id="9932339at2759"/>
<dbReference type="GO" id="GO:0016020">
    <property type="term" value="C:membrane"/>
    <property type="evidence" value="ECO:0007669"/>
    <property type="project" value="InterPro"/>
</dbReference>
<evidence type="ECO:0000256" key="1">
    <source>
        <dbReference type="SAM" id="MobiDB-lite"/>
    </source>
</evidence>
<feature type="domain" description="Teneurin N-terminal" evidence="2">
    <location>
        <begin position="1"/>
        <end position="75"/>
    </location>
</feature>
<accession>A0A9Q0DR96</accession>
<feature type="region of interest" description="Disordered" evidence="1">
    <location>
        <begin position="70"/>
        <end position="99"/>
    </location>
</feature>
<feature type="compositionally biased region" description="Basic and acidic residues" evidence="1">
    <location>
        <begin position="1"/>
        <end position="22"/>
    </location>
</feature>
<dbReference type="PROSITE" id="PS51361">
    <property type="entry name" value="TENEURIN_N"/>
    <property type="match status" value="1"/>
</dbReference>
<evidence type="ECO:0000259" key="2">
    <source>
        <dbReference type="PROSITE" id="PS51361"/>
    </source>
</evidence>
<keyword evidence="4" id="KW-1185">Reference proteome</keyword>
<evidence type="ECO:0000313" key="4">
    <source>
        <dbReference type="Proteomes" id="UP001148018"/>
    </source>
</evidence>
<gene>
    <name evidence="3" type="ORF">NHX12_009129</name>
</gene>
<feature type="region of interest" description="Disordered" evidence="1">
    <location>
        <begin position="1"/>
        <end position="52"/>
    </location>
</feature>
<protein>
    <recommendedName>
        <fullName evidence="2">Teneurin N-terminal domain-containing protein</fullName>
    </recommendedName>
</protein>
<dbReference type="AlphaFoldDB" id="A0A9Q0DR96"/>
<sequence length="99" mass="11393">MEVKERRPYRSLTARRDAERRYTSSSADSEEGKPNAKSYSSSETLKAFDQDSRMAYGTRVKDLVHHEVDEFNRQGKGPQDLETHNIETQGEETQGVEQK</sequence>
<feature type="compositionally biased region" description="Basic and acidic residues" evidence="1">
    <location>
        <begin position="70"/>
        <end position="85"/>
    </location>
</feature>
<dbReference type="Proteomes" id="UP001148018">
    <property type="component" value="Unassembled WGS sequence"/>
</dbReference>
<feature type="compositionally biased region" description="Low complexity" evidence="1">
    <location>
        <begin position="87"/>
        <end position="99"/>
    </location>
</feature>
<comment type="caution">
    <text evidence="3">The sequence shown here is derived from an EMBL/GenBank/DDBJ whole genome shotgun (WGS) entry which is preliminary data.</text>
</comment>
<name>A0A9Q0DR96_9TELE</name>
<reference evidence="3" key="1">
    <citation type="submission" date="2022-07" db="EMBL/GenBank/DDBJ databases">
        <title>Chromosome-level genome of Muraenolepis orangiensis.</title>
        <authorList>
            <person name="Kim J."/>
        </authorList>
    </citation>
    <scope>NUCLEOTIDE SEQUENCE</scope>
    <source>
        <strain evidence="3">KU_S4_2022</strain>
        <tissue evidence="3">Muscle</tissue>
    </source>
</reference>
<evidence type="ECO:0000313" key="3">
    <source>
        <dbReference type="EMBL" id="KAJ3591182.1"/>
    </source>
</evidence>